<feature type="transmembrane region" description="Helical" evidence="1">
    <location>
        <begin position="37"/>
        <end position="55"/>
    </location>
</feature>
<dbReference type="OrthoDB" id="7841315at2"/>
<name>A0A0K6IT00_9GAMM</name>
<feature type="transmembrane region" description="Helical" evidence="1">
    <location>
        <begin position="227"/>
        <end position="250"/>
    </location>
</feature>
<organism evidence="3 4">
    <name type="scientific">Marinomonas fungiae</name>
    <dbReference type="NCBI Taxonomy" id="1137284"/>
    <lineage>
        <taxon>Bacteria</taxon>
        <taxon>Pseudomonadati</taxon>
        <taxon>Pseudomonadota</taxon>
        <taxon>Gammaproteobacteria</taxon>
        <taxon>Oceanospirillales</taxon>
        <taxon>Oceanospirillaceae</taxon>
        <taxon>Marinomonas</taxon>
    </lineage>
</organism>
<evidence type="ECO:0000313" key="4">
    <source>
        <dbReference type="Proteomes" id="UP000182769"/>
    </source>
</evidence>
<keyword evidence="1" id="KW-0472">Membrane</keyword>
<protein>
    <submittedName>
        <fullName evidence="3">EamA-like transporter family</fullName>
    </submittedName>
</protein>
<dbReference type="InterPro" id="IPR000620">
    <property type="entry name" value="EamA_dom"/>
</dbReference>
<dbReference type="InterPro" id="IPR037185">
    <property type="entry name" value="EmrE-like"/>
</dbReference>
<accession>A0A0K6IT00</accession>
<feature type="transmembrane region" description="Helical" evidence="1">
    <location>
        <begin position="282"/>
        <end position="300"/>
    </location>
</feature>
<dbReference type="GO" id="GO:0016020">
    <property type="term" value="C:membrane"/>
    <property type="evidence" value="ECO:0007669"/>
    <property type="project" value="InterPro"/>
</dbReference>
<evidence type="ECO:0000313" key="3">
    <source>
        <dbReference type="EMBL" id="CUB06236.1"/>
    </source>
</evidence>
<feature type="transmembrane region" description="Helical" evidence="1">
    <location>
        <begin position="6"/>
        <end position="25"/>
    </location>
</feature>
<feature type="transmembrane region" description="Helical" evidence="1">
    <location>
        <begin position="61"/>
        <end position="82"/>
    </location>
</feature>
<evidence type="ECO:0000259" key="2">
    <source>
        <dbReference type="Pfam" id="PF00892"/>
    </source>
</evidence>
<feature type="transmembrane region" description="Helical" evidence="1">
    <location>
        <begin position="119"/>
        <end position="140"/>
    </location>
</feature>
<feature type="transmembrane region" description="Helical" evidence="1">
    <location>
        <begin position="152"/>
        <end position="174"/>
    </location>
</feature>
<feature type="domain" description="EamA" evidence="2">
    <location>
        <begin position="4"/>
        <end position="136"/>
    </location>
</feature>
<sequence length="301" mass="32078">MPFAELSGLVAALCWTLSSLMAPRLIESMGTFRFNTYRITIAALLLCMLGLWRFVSWETLASYLPLLVLSGVIGIFIGDNCLFSAVNRIGPRRAGILFAMNAPFSILLAWLFLDETLSLIELICCGIVLIGVVIAILFGKRGQTHAWESTKGSLPIAIVIALIAALCQATGALLAKPALLAGIDPVVASAARVSASAACLLLAYRLYFHKRVPQSMSTLHSFPLILWLRLVAVATIGMVIGMSVLVWGVANADVGLVTTLSATVPVLILPGLWLTTKQRPAPGAWVGALLVVFGAMGIILH</sequence>
<feature type="transmembrane region" description="Helical" evidence="1">
    <location>
        <begin position="94"/>
        <end position="113"/>
    </location>
</feature>
<dbReference type="RefSeq" id="WP_055464481.1">
    <property type="nucleotide sequence ID" value="NZ_CYHG01000016.1"/>
</dbReference>
<evidence type="ECO:0000256" key="1">
    <source>
        <dbReference type="SAM" id="Phobius"/>
    </source>
</evidence>
<dbReference type="STRING" id="1137284.GCA_001418205_03468"/>
<dbReference type="PANTHER" id="PTHR22911">
    <property type="entry name" value="ACYL-MALONYL CONDENSING ENZYME-RELATED"/>
    <property type="match status" value="1"/>
</dbReference>
<keyword evidence="1" id="KW-1133">Transmembrane helix</keyword>
<feature type="domain" description="EamA" evidence="2">
    <location>
        <begin position="156"/>
        <end position="299"/>
    </location>
</feature>
<dbReference type="SUPFAM" id="SSF103481">
    <property type="entry name" value="Multidrug resistance efflux transporter EmrE"/>
    <property type="match status" value="2"/>
</dbReference>
<reference evidence="4" key="1">
    <citation type="submission" date="2015-08" db="EMBL/GenBank/DDBJ databases">
        <authorList>
            <person name="Varghese N."/>
        </authorList>
    </citation>
    <scope>NUCLEOTIDE SEQUENCE [LARGE SCALE GENOMIC DNA]</scope>
    <source>
        <strain evidence="4">JCM 18476</strain>
    </source>
</reference>
<dbReference type="Pfam" id="PF00892">
    <property type="entry name" value="EamA"/>
    <property type="match status" value="2"/>
</dbReference>
<dbReference type="PANTHER" id="PTHR22911:SF137">
    <property type="entry name" value="SOLUTE CARRIER FAMILY 35 MEMBER G2-RELATED"/>
    <property type="match status" value="1"/>
</dbReference>
<feature type="transmembrane region" description="Helical" evidence="1">
    <location>
        <begin position="186"/>
        <end position="207"/>
    </location>
</feature>
<keyword evidence="4" id="KW-1185">Reference proteome</keyword>
<dbReference type="AlphaFoldDB" id="A0A0K6IT00"/>
<dbReference type="Proteomes" id="UP000182769">
    <property type="component" value="Unassembled WGS sequence"/>
</dbReference>
<dbReference type="EMBL" id="CYHG01000016">
    <property type="protein sequence ID" value="CUB06236.1"/>
    <property type="molecule type" value="Genomic_DNA"/>
</dbReference>
<proteinExistence type="predicted"/>
<keyword evidence="1" id="KW-0812">Transmembrane</keyword>
<gene>
    <name evidence="3" type="ORF">Ga0061065_11637</name>
</gene>
<feature type="transmembrane region" description="Helical" evidence="1">
    <location>
        <begin position="256"/>
        <end position="275"/>
    </location>
</feature>